<name>A0ACA9SAL1_9GLOM</name>
<accession>A0ACA9SAL1</accession>
<gene>
    <name evidence="1" type="ORF">RPERSI_LOCUS28783</name>
</gene>
<dbReference type="Proteomes" id="UP000789920">
    <property type="component" value="Unassembled WGS sequence"/>
</dbReference>
<keyword evidence="2" id="KW-1185">Reference proteome</keyword>
<organism evidence="1 2">
    <name type="scientific">Racocetra persica</name>
    <dbReference type="NCBI Taxonomy" id="160502"/>
    <lineage>
        <taxon>Eukaryota</taxon>
        <taxon>Fungi</taxon>
        <taxon>Fungi incertae sedis</taxon>
        <taxon>Mucoromycota</taxon>
        <taxon>Glomeromycotina</taxon>
        <taxon>Glomeromycetes</taxon>
        <taxon>Diversisporales</taxon>
        <taxon>Gigasporaceae</taxon>
        <taxon>Racocetra</taxon>
    </lineage>
</organism>
<reference evidence="1" key="1">
    <citation type="submission" date="2021-06" db="EMBL/GenBank/DDBJ databases">
        <authorList>
            <person name="Kallberg Y."/>
            <person name="Tangrot J."/>
            <person name="Rosling A."/>
        </authorList>
    </citation>
    <scope>NUCLEOTIDE SEQUENCE</scope>
    <source>
        <strain evidence="1">MA461A</strain>
    </source>
</reference>
<comment type="caution">
    <text evidence="1">The sequence shown here is derived from an EMBL/GenBank/DDBJ whole genome shotgun (WGS) entry which is preliminary data.</text>
</comment>
<dbReference type="EMBL" id="CAJVQC010106125">
    <property type="protein sequence ID" value="CAG8833309.1"/>
    <property type="molecule type" value="Genomic_DNA"/>
</dbReference>
<protein>
    <submittedName>
        <fullName evidence="1">17467_t:CDS:1</fullName>
    </submittedName>
</protein>
<feature type="non-terminal residue" evidence="1">
    <location>
        <position position="1"/>
    </location>
</feature>
<evidence type="ECO:0000313" key="2">
    <source>
        <dbReference type="Proteomes" id="UP000789920"/>
    </source>
</evidence>
<sequence length="85" mass="10368">KKLAIEQSENIKYLAEAIKIHQEINNTLHLKNDELKRKLKEHREHNYLTRLRQITTWRNQAVAKFVILGQEYPEEKFDKLHKEYL</sequence>
<evidence type="ECO:0000313" key="1">
    <source>
        <dbReference type="EMBL" id="CAG8833309.1"/>
    </source>
</evidence>
<feature type="non-terminal residue" evidence="1">
    <location>
        <position position="85"/>
    </location>
</feature>
<proteinExistence type="predicted"/>